<comment type="caution">
    <text evidence="1">The sequence shown here is derived from an EMBL/GenBank/DDBJ whole genome shotgun (WGS) entry which is preliminary data.</text>
</comment>
<dbReference type="PATRIC" id="fig|1230460.4.peg.1201"/>
<evidence type="ECO:0008006" key="3">
    <source>
        <dbReference type="Google" id="ProtNLM"/>
    </source>
</evidence>
<proteinExistence type="predicted"/>
<protein>
    <recommendedName>
        <fullName evidence="3">CHAT domain-containing protein</fullName>
    </recommendedName>
</protein>
<sequence>MLSAFQNNISQSPRDGPLEIEVICNDSEMSKELVSVHCAYRNRNDLPLDVTVHYDLTTDELEKVFSRESDFVHYIGHIDTDGFRCSDGTISAAQIETVGTKAFILNACRSYEQGLHLIEAGAIGGIVTFREIENSVAVNAGRTIARLLNFGLPLYGALHILQKIGDGEQQYHIVGDGSLTVVQTSQGSPIAGTITQAEDGNDMIVDSYLSPSKDRGSVYNLTTNMAESYRLVFGKVSLQSESTADLVELLNTEPFPVLFDGELRWSTDIKTHEL</sequence>
<gene>
    <name evidence="1" type="ORF">C495_05918</name>
</gene>
<reference evidence="1 2" key="1">
    <citation type="journal article" date="2014" name="PLoS Genet.">
        <title>Phylogenetically driven sequencing of extremely halophilic archaea reveals strategies for static and dynamic osmo-response.</title>
        <authorList>
            <person name="Becker E.A."/>
            <person name="Seitzer P.M."/>
            <person name="Tritt A."/>
            <person name="Larsen D."/>
            <person name="Krusor M."/>
            <person name="Yao A.I."/>
            <person name="Wu D."/>
            <person name="Madern D."/>
            <person name="Eisen J.A."/>
            <person name="Darling A.E."/>
            <person name="Facciotti M.T."/>
        </authorList>
    </citation>
    <scope>NUCLEOTIDE SEQUENCE [LARGE SCALE GENOMIC DNA]</scope>
    <source>
        <strain evidence="1 2">JCM 14089</strain>
    </source>
</reference>
<organism evidence="1 2">
    <name type="scientific">Natronorubrum sulfidifaciens JCM 14089</name>
    <dbReference type="NCBI Taxonomy" id="1230460"/>
    <lineage>
        <taxon>Archaea</taxon>
        <taxon>Methanobacteriati</taxon>
        <taxon>Methanobacteriota</taxon>
        <taxon>Stenosarchaea group</taxon>
        <taxon>Halobacteria</taxon>
        <taxon>Halobacteriales</taxon>
        <taxon>Natrialbaceae</taxon>
        <taxon>Natronorubrum</taxon>
    </lineage>
</organism>
<accession>L9WAV6</accession>
<evidence type="ECO:0000313" key="1">
    <source>
        <dbReference type="EMBL" id="ELY46620.1"/>
    </source>
</evidence>
<evidence type="ECO:0000313" key="2">
    <source>
        <dbReference type="Proteomes" id="UP000011661"/>
    </source>
</evidence>
<dbReference type="Proteomes" id="UP000011661">
    <property type="component" value="Unassembled WGS sequence"/>
</dbReference>
<dbReference type="AlphaFoldDB" id="L9WAV6"/>
<keyword evidence="2" id="KW-1185">Reference proteome</keyword>
<name>L9WAV6_9EURY</name>
<dbReference type="EMBL" id="AOHX01000029">
    <property type="protein sequence ID" value="ELY46620.1"/>
    <property type="molecule type" value="Genomic_DNA"/>
</dbReference>
<dbReference type="eggNOG" id="arCOG06229">
    <property type="taxonomic scope" value="Archaea"/>
</dbReference>